<evidence type="ECO:0000256" key="7">
    <source>
        <dbReference type="ARBA" id="ARBA00064420"/>
    </source>
</evidence>
<dbReference type="OrthoDB" id="24644at2157"/>
<gene>
    <name evidence="13" type="ORF">C450_11263</name>
</gene>
<feature type="region of interest" description="Disordered" evidence="11">
    <location>
        <begin position="393"/>
        <end position="413"/>
    </location>
</feature>
<dbReference type="PATRIC" id="fig|1227456.3.peg.2286"/>
<dbReference type="GO" id="GO:0005524">
    <property type="term" value="F:ATP binding"/>
    <property type="evidence" value="ECO:0007669"/>
    <property type="project" value="UniProtKB-KW"/>
</dbReference>
<evidence type="ECO:0000259" key="12">
    <source>
        <dbReference type="PROSITE" id="PS50893"/>
    </source>
</evidence>
<evidence type="ECO:0000256" key="8">
    <source>
        <dbReference type="ARBA" id="ARBA00066387"/>
    </source>
</evidence>
<dbReference type="Proteomes" id="UP000011625">
    <property type="component" value="Unassembled WGS sequence"/>
</dbReference>
<keyword evidence="3 13" id="KW-0067">ATP-binding</keyword>
<name>M0N409_9EURY</name>
<dbReference type="GO" id="GO:0015420">
    <property type="term" value="F:ABC-type vitamin B12 transporter activity"/>
    <property type="evidence" value="ECO:0007669"/>
    <property type="project" value="UniProtKB-EC"/>
</dbReference>
<comment type="catalytic activity">
    <reaction evidence="5">
        <text>an R-cob(III)alamin(out) + ATP + H2O = an R-cob(III)alamin(in) + ADP + phosphate + H(+)</text>
        <dbReference type="Rhea" id="RHEA:17873"/>
        <dbReference type="ChEBI" id="CHEBI:15377"/>
        <dbReference type="ChEBI" id="CHEBI:15378"/>
        <dbReference type="ChEBI" id="CHEBI:30616"/>
        <dbReference type="ChEBI" id="CHEBI:43474"/>
        <dbReference type="ChEBI" id="CHEBI:140785"/>
        <dbReference type="ChEBI" id="CHEBI:456216"/>
        <dbReference type="EC" id="7.6.2.8"/>
    </reaction>
</comment>
<dbReference type="CDD" id="cd03214">
    <property type="entry name" value="ABC_Iron-Siderophores_B12_Hemin"/>
    <property type="match status" value="1"/>
</dbReference>
<dbReference type="EC" id="7.6.2.8" evidence="8"/>
<dbReference type="EMBL" id="AOME01000054">
    <property type="protein sequence ID" value="EMA52672.1"/>
    <property type="molecule type" value="Genomic_DNA"/>
</dbReference>
<comment type="function">
    <text evidence="6">Required for corrinoid utilization. Probably part of the ABC transporter complex BtuCDF involved in cobalamin (vitamin B12) import. Probably responsible for energy coupling to the transport system.</text>
</comment>
<evidence type="ECO:0000256" key="9">
    <source>
        <dbReference type="ARBA" id="ARBA00073649"/>
    </source>
</evidence>
<dbReference type="PANTHER" id="PTHR42794:SF1">
    <property type="entry name" value="HEMIN IMPORT ATP-BINDING PROTEIN HMUV"/>
    <property type="match status" value="1"/>
</dbReference>
<protein>
    <recommendedName>
        <fullName evidence="9">Cobalamin import ATP-binding protein BtuD</fullName>
        <ecNumber evidence="8">7.6.2.8</ecNumber>
    </recommendedName>
    <alternativeName>
        <fullName evidence="10">Vitamin B12-transporting ATPase</fullName>
    </alternativeName>
</protein>
<dbReference type="FunFam" id="3.40.50.300:FF:000134">
    <property type="entry name" value="Iron-enterobactin ABC transporter ATP-binding protein"/>
    <property type="match status" value="1"/>
</dbReference>
<evidence type="ECO:0000256" key="10">
    <source>
        <dbReference type="ARBA" id="ARBA00077139"/>
    </source>
</evidence>
<dbReference type="AlphaFoldDB" id="M0N409"/>
<feature type="compositionally biased region" description="Basic and acidic residues" evidence="11">
    <location>
        <begin position="403"/>
        <end position="413"/>
    </location>
</feature>
<dbReference type="PROSITE" id="PS50893">
    <property type="entry name" value="ABC_TRANSPORTER_2"/>
    <property type="match status" value="1"/>
</dbReference>
<dbReference type="PROSITE" id="PS00211">
    <property type="entry name" value="ABC_TRANSPORTER_1"/>
    <property type="match status" value="1"/>
</dbReference>
<keyword evidence="14" id="KW-1185">Reference proteome</keyword>
<dbReference type="InterPro" id="IPR017871">
    <property type="entry name" value="ABC_transporter-like_CS"/>
</dbReference>
<keyword evidence="1" id="KW-0813">Transport</keyword>
<reference evidence="13 14" key="1">
    <citation type="journal article" date="2014" name="PLoS Genet.">
        <title>Phylogenetically driven sequencing of extremely halophilic archaea reveals strategies for static and dynamic osmo-response.</title>
        <authorList>
            <person name="Becker E.A."/>
            <person name="Seitzer P.M."/>
            <person name="Tritt A."/>
            <person name="Larsen D."/>
            <person name="Krusor M."/>
            <person name="Yao A.I."/>
            <person name="Wu D."/>
            <person name="Madern D."/>
            <person name="Eisen J.A."/>
            <person name="Darling A.E."/>
            <person name="Facciotti M.T."/>
        </authorList>
    </citation>
    <scope>NUCLEOTIDE SEQUENCE [LARGE SCALE GENOMIC DNA]</scope>
    <source>
        <strain evidence="13 14">DSM 8989</strain>
    </source>
</reference>
<dbReference type="NCBIfam" id="NF010068">
    <property type="entry name" value="PRK13548.1"/>
    <property type="match status" value="1"/>
</dbReference>
<dbReference type="STRING" id="1227456.C450_11263"/>
<dbReference type="InterPro" id="IPR003439">
    <property type="entry name" value="ABC_transporter-like_ATP-bd"/>
</dbReference>
<feature type="domain" description="ABC transporter" evidence="12">
    <location>
        <begin position="2"/>
        <end position="237"/>
    </location>
</feature>
<evidence type="ECO:0000256" key="3">
    <source>
        <dbReference type="ARBA" id="ARBA00022840"/>
    </source>
</evidence>
<sequence>MIDIEDLSIAFGDIEAVSDASLAVDRGEIVGLVGPNGAGKTTLLSAINGLIDPTEGSVHIAGDDVGDLSARAIARRVATVPQETSLSFAFPVREVVAMGRTPYRSRFERASATDREHTRRAMERTGVKRFADRTIDEVSGGERQRVVLARALCQDPQVLVLDEPTASLDINHQVRTLSLVREFVADGRAALCAIHDLSLAARFCDRLALIAEGRIVATGPPEAVLTETHVERAFDADAAVTRHPVTGAVDVTATTDRAERDSRVHVLGGGRTAARAIVTLAEAGFAISAGVLPSGDVATEAATAHGAETLTAEPFAPIDERTRERAAGAVQEADIVVLAGPTDETNRALAAEAGRLVVVENDTSDTETRATTGALDGRLRPACVVDIEELPAGVETSLQTTTDPERPEAAADD</sequence>
<keyword evidence="2" id="KW-0547">Nucleotide-binding</keyword>
<dbReference type="InterPro" id="IPR027417">
    <property type="entry name" value="P-loop_NTPase"/>
</dbReference>
<comment type="caution">
    <text evidence="13">The sequence shown here is derived from an EMBL/GenBank/DDBJ whole genome shotgun (WGS) entry which is preliminary data.</text>
</comment>
<evidence type="ECO:0000256" key="1">
    <source>
        <dbReference type="ARBA" id="ARBA00022448"/>
    </source>
</evidence>
<dbReference type="Pfam" id="PF00005">
    <property type="entry name" value="ABC_tran"/>
    <property type="match status" value="1"/>
</dbReference>
<keyword evidence="4" id="KW-1278">Translocase</keyword>
<evidence type="ECO:0000256" key="2">
    <source>
        <dbReference type="ARBA" id="ARBA00022741"/>
    </source>
</evidence>
<evidence type="ECO:0000313" key="14">
    <source>
        <dbReference type="Proteomes" id="UP000011625"/>
    </source>
</evidence>
<evidence type="ECO:0000256" key="11">
    <source>
        <dbReference type="SAM" id="MobiDB-lite"/>
    </source>
</evidence>
<proteinExistence type="predicted"/>
<organism evidence="13 14">
    <name type="scientific">Halococcus salifodinae DSM 8989</name>
    <dbReference type="NCBI Taxonomy" id="1227456"/>
    <lineage>
        <taxon>Archaea</taxon>
        <taxon>Methanobacteriati</taxon>
        <taxon>Methanobacteriota</taxon>
        <taxon>Stenosarchaea group</taxon>
        <taxon>Halobacteria</taxon>
        <taxon>Halobacteriales</taxon>
        <taxon>Halococcaceae</taxon>
        <taxon>Halococcus</taxon>
    </lineage>
</organism>
<dbReference type="SUPFAM" id="SSF52540">
    <property type="entry name" value="P-loop containing nucleoside triphosphate hydrolases"/>
    <property type="match status" value="1"/>
</dbReference>
<dbReference type="Gene3D" id="3.40.50.300">
    <property type="entry name" value="P-loop containing nucleotide triphosphate hydrolases"/>
    <property type="match status" value="1"/>
</dbReference>
<comment type="subunit">
    <text evidence="7">The complex is composed of two ATP-binding proteins (BtuD), two transmembrane proteins (BtuC) and a solute-binding protein (BtuF).</text>
</comment>
<dbReference type="Pfam" id="PF13241">
    <property type="entry name" value="NAD_binding_7"/>
    <property type="match status" value="1"/>
</dbReference>
<accession>M0N409</accession>
<dbReference type="SMART" id="SM00382">
    <property type="entry name" value="AAA"/>
    <property type="match status" value="1"/>
</dbReference>
<evidence type="ECO:0000256" key="4">
    <source>
        <dbReference type="ARBA" id="ARBA00022967"/>
    </source>
</evidence>
<evidence type="ECO:0000256" key="5">
    <source>
        <dbReference type="ARBA" id="ARBA00050590"/>
    </source>
</evidence>
<dbReference type="GO" id="GO:0016887">
    <property type="term" value="F:ATP hydrolysis activity"/>
    <property type="evidence" value="ECO:0007669"/>
    <property type="project" value="InterPro"/>
</dbReference>
<evidence type="ECO:0000256" key="6">
    <source>
        <dbReference type="ARBA" id="ARBA00058960"/>
    </source>
</evidence>
<dbReference type="RefSeq" id="WP_005043424.1">
    <property type="nucleotide sequence ID" value="NZ_AOME01000054.1"/>
</dbReference>
<dbReference type="InterPro" id="IPR003593">
    <property type="entry name" value="AAA+_ATPase"/>
</dbReference>
<evidence type="ECO:0000313" key="13">
    <source>
        <dbReference type="EMBL" id="EMA52672.1"/>
    </source>
</evidence>
<dbReference type="PANTHER" id="PTHR42794">
    <property type="entry name" value="HEMIN IMPORT ATP-BINDING PROTEIN HMUV"/>
    <property type="match status" value="1"/>
</dbReference>